<dbReference type="AlphaFoldDB" id="A0A9P1FSK9"/>
<evidence type="ECO:0000256" key="3">
    <source>
        <dbReference type="SAM" id="Phobius"/>
    </source>
</evidence>
<dbReference type="InterPro" id="IPR002885">
    <property type="entry name" value="PPR_rpt"/>
</dbReference>
<dbReference type="InterPro" id="IPR011990">
    <property type="entry name" value="TPR-like_helical_dom_sf"/>
</dbReference>
<comment type="caution">
    <text evidence="5">The sequence shown here is derived from an EMBL/GenBank/DDBJ whole genome shotgun (WGS) entry which is preliminary data.</text>
</comment>
<keyword evidence="3" id="KW-0472">Membrane</keyword>
<keyword evidence="3" id="KW-0812">Transmembrane</keyword>
<proteinExistence type="predicted"/>
<dbReference type="Proteomes" id="UP001152797">
    <property type="component" value="Unassembled WGS sequence"/>
</dbReference>
<keyword evidence="7" id="KW-1185">Reference proteome</keyword>
<feature type="transmembrane region" description="Helical" evidence="3">
    <location>
        <begin position="60"/>
        <end position="83"/>
    </location>
</feature>
<sequence>MSRSADTSDIANIKKAKPETNHKKALHFGVLIGLVVLVFGLDQLLFGTLGSFQTTSLKEFFGSAADLFVGAVLALAALQAYLWQSKSPRAPDGAKTAGGASSKGDLLKAAQVSLNRDLDRAFQKGCETKRLVRLLQKFETEWGLPDALSYNLVLRAHAKDGNCAAADGWMKYMEEKGKATLCSYNTMLDACSKAGDPQSSESWLQRLLDGGLQPNVISFATVIHAFARKGDETRAQYWQSKMLEMGVEPDTVSYNSLIHACGVKGNIQAAEGWLEDMLQRQLPASVTTFASLIDACAKAGDLERAEKWMQEMLQRGIEPNVVSFGAVINACAKASNLQRAEYWHHTMLEMGVTPNVRSYSSVINACAKAGKAEEAVQWLERLEDAGLQSDAIVYSSVIDACGKAGDTEMALCIFRRMQARGIQPHVVTYSALARPFAYKGHWQEVEDLAVEMEKSGQRPNEYFIYAQLLAYATAKPKEPARAERCIRNALEAGLVPNQHILSGLGRALGRKRATDLLAMLGHKVPFG</sequence>
<evidence type="ECO:0000313" key="5">
    <source>
        <dbReference type="EMBL" id="CAI3985295.1"/>
    </source>
</evidence>
<dbReference type="EMBL" id="CAMXCT020000977">
    <property type="protein sequence ID" value="CAL1138670.1"/>
    <property type="molecule type" value="Genomic_DNA"/>
</dbReference>
<protein>
    <submittedName>
        <fullName evidence="6">Pentatricopeptide repeat-containing protein, mitochondrial</fullName>
    </submittedName>
</protein>
<gene>
    <name evidence="5" type="ORF">C1SCF055_LOCUS12761</name>
</gene>
<name>A0A9P1FSK9_9DINO</name>
<feature type="repeat" description="PPR" evidence="2">
    <location>
        <begin position="425"/>
        <end position="459"/>
    </location>
</feature>
<feature type="repeat" description="PPR" evidence="2">
    <location>
        <begin position="250"/>
        <end position="284"/>
    </location>
</feature>
<evidence type="ECO:0000256" key="2">
    <source>
        <dbReference type="PROSITE-ProRule" id="PRU00708"/>
    </source>
</evidence>
<evidence type="ECO:0000313" key="7">
    <source>
        <dbReference type="Proteomes" id="UP001152797"/>
    </source>
</evidence>
<dbReference type="GO" id="GO:0003729">
    <property type="term" value="F:mRNA binding"/>
    <property type="evidence" value="ECO:0007669"/>
    <property type="project" value="TreeGrafter"/>
</dbReference>
<feature type="transmembrane region" description="Helical" evidence="3">
    <location>
        <begin position="25"/>
        <end position="48"/>
    </location>
</feature>
<keyword evidence="1" id="KW-0677">Repeat</keyword>
<dbReference type="EMBL" id="CAMXCT010000977">
    <property type="protein sequence ID" value="CAI3985295.1"/>
    <property type="molecule type" value="Genomic_DNA"/>
</dbReference>
<dbReference type="InterPro" id="IPR033443">
    <property type="entry name" value="PROP1-like_PPR_dom"/>
</dbReference>
<dbReference type="PANTHER" id="PTHR47934:SF6">
    <property type="entry name" value="MITOCHONDRIAL GROUP I INTRON SPLICING FACTOR CCM1-RELATED"/>
    <property type="match status" value="1"/>
</dbReference>
<evidence type="ECO:0000256" key="1">
    <source>
        <dbReference type="ARBA" id="ARBA00022737"/>
    </source>
</evidence>
<dbReference type="Pfam" id="PF13041">
    <property type="entry name" value="PPR_2"/>
    <property type="match status" value="1"/>
</dbReference>
<dbReference type="GO" id="GO:0005739">
    <property type="term" value="C:mitochondrion"/>
    <property type="evidence" value="ECO:0007669"/>
    <property type="project" value="TreeGrafter"/>
</dbReference>
<dbReference type="OrthoDB" id="185373at2759"/>
<reference evidence="6 7" key="2">
    <citation type="submission" date="2024-05" db="EMBL/GenBank/DDBJ databases">
        <authorList>
            <person name="Chen Y."/>
            <person name="Shah S."/>
            <person name="Dougan E. K."/>
            <person name="Thang M."/>
            <person name="Chan C."/>
        </authorList>
    </citation>
    <scope>NUCLEOTIDE SEQUENCE [LARGE SCALE GENOMIC DNA]</scope>
</reference>
<dbReference type="SUPFAM" id="SSF81901">
    <property type="entry name" value="HCP-like"/>
    <property type="match status" value="1"/>
</dbReference>
<feature type="domain" description="PROP1-like PPR" evidence="4">
    <location>
        <begin position="273"/>
        <end position="385"/>
    </location>
</feature>
<evidence type="ECO:0000313" key="6">
    <source>
        <dbReference type="EMBL" id="CAL4772607.1"/>
    </source>
</evidence>
<dbReference type="PROSITE" id="PS51375">
    <property type="entry name" value="PPR"/>
    <property type="match status" value="8"/>
</dbReference>
<dbReference type="Gene3D" id="1.25.40.10">
    <property type="entry name" value="Tetratricopeptide repeat domain"/>
    <property type="match status" value="3"/>
</dbReference>
<dbReference type="GO" id="GO:0006396">
    <property type="term" value="P:RNA processing"/>
    <property type="evidence" value="ECO:0007669"/>
    <property type="project" value="TreeGrafter"/>
</dbReference>
<feature type="repeat" description="PPR" evidence="2">
    <location>
        <begin position="285"/>
        <end position="319"/>
    </location>
</feature>
<evidence type="ECO:0000259" key="4">
    <source>
        <dbReference type="Pfam" id="PF17177"/>
    </source>
</evidence>
<dbReference type="NCBIfam" id="TIGR00756">
    <property type="entry name" value="PPR"/>
    <property type="match status" value="6"/>
</dbReference>
<reference evidence="5" key="1">
    <citation type="submission" date="2022-10" db="EMBL/GenBank/DDBJ databases">
        <authorList>
            <person name="Chen Y."/>
            <person name="Dougan E. K."/>
            <person name="Chan C."/>
            <person name="Rhodes N."/>
            <person name="Thang M."/>
        </authorList>
    </citation>
    <scope>NUCLEOTIDE SEQUENCE</scope>
</reference>
<accession>A0A9P1FSK9</accession>
<dbReference type="Pfam" id="PF17177">
    <property type="entry name" value="PPR_long"/>
    <property type="match status" value="1"/>
</dbReference>
<feature type="repeat" description="PPR" evidence="2">
    <location>
        <begin position="390"/>
        <end position="424"/>
    </location>
</feature>
<dbReference type="GO" id="GO:0007005">
    <property type="term" value="P:mitochondrion organization"/>
    <property type="evidence" value="ECO:0007669"/>
    <property type="project" value="TreeGrafter"/>
</dbReference>
<dbReference type="PANTHER" id="PTHR47934">
    <property type="entry name" value="PENTATRICOPEPTIDE REPEAT-CONTAINING PROTEIN PET309, MITOCHONDRIAL"/>
    <property type="match status" value="1"/>
</dbReference>
<feature type="repeat" description="PPR" evidence="2">
    <location>
        <begin position="355"/>
        <end position="389"/>
    </location>
</feature>
<feature type="repeat" description="PPR" evidence="2">
    <location>
        <begin position="215"/>
        <end position="249"/>
    </location>
</feature>
<feature type="repeat" description="PPR" evidence="2">
    <location>
        <begin position="320"/>
        <end position="354"/>
    </location>
</feature>
<organism evidence="5">
    <name type="scientific">Cladocopium goreaui</name>
    <dbReference type="NCBI Taxonomy" id="2562237"/>
    <lineage>
        <taxon>Eukaryota</taxon>
        <taxon>Sar</taxon>
        <taxon>Alveolata</taxon>
        <taxon>Dinophyceae</taxon>
        <taxon>Suessiales</taxon>
        <taxon>Symbiodiniaceae</taxon>
        <taxon>Cladocopium</taxon>
    </lineage>
</organism>
<feature type="repeat" description="PPR" evidence="2">
    <location>
        <begin position="180"/>
        <end position="214"/>
    </location>
</feature>
<dbReference type="EMBL" id="CAMXCT030000977">
    <property type="protein sequence ID" value="CAL4772607.1"/>
    <property type="molecule type" value="Genomic_DNA"/>
</dbReference>
<dbReference type="InterPro" id="IPR051114">
    <property type="entry name" value="Mito_RNA_Proc_CCM1"/>
</dbReference>
<keyword evidence="3" id="KW-1133">Transmembrane helix</keyword>
<dbReference type="Pfam" id="PF13812">
    <property type="entry name" value="PPR_3"/>
    <property type="match status" value="2"/>
</dbReference>